<evidence type="ECO:0000256" key="1">
    <source>
        <dbReference type="ARBA" id="ARBA00022679"/>
    </source>
</evidence>
<dbReference type="GO" id="GO:0008080">
    <property type="term" value="F:N-acetyltransferase activity"/>
    <property type="evidence" value="ECO:0007669"/>
    <property type="project" value="InterPro"/>
</dbReference>
<protein>
    <recommendedName>
        <fullName evidence="8">N-acetyltransferase domain-containing protein</fullName>
    </recommendedName>
</protein>
<reference evidence="4 6" key="1">
    <citation type="journal article" date="2016" name="PLoS ONE">
        <title>Sequence Assembly of Yarrowia lipolytica Strain W29/CLIB89 Shows Transposable Element Diversity.</title>
        <authorList>
            <person name="Magnan C."/>
            <person name="Yu J."/>
            <person name="Chang I."/>
            <person name="Jahn E."/>
            <person name="Kanomata Y."/>
            <person name="Wu J."/>
            <person name="Zeller M."/>
            <person name="Oakes M."/>
            <person name="Baldi P."/>
            <person name="Sandmeyer S."/>
        </authorList>
    </citation>
    <scope>NUCLEOTIDE SEQUENCE [LARGE SCALE GENOMIC DNA]</scope>
    <source>
        <strain evidence="4">CLIB89</strain>
        <strain evidence="6">CLIB89(W29)</strain>
    </source>
</reference>
<organism evidence="4 6">
    <name type="scientific">Yarrowia lipolytica</name>
    <name type="common">Candida lipolytica</name>
    <dbReference type="NCBI Taxonomy" id="4952"/>
    <lineage>
        <taxon>Eukaryota</taxon>
        <taxon>Fungi</taxon>
        <taxon>Dikarya</taxon>
        <taxon>Ascomycota</taxon>
        <taxon>Saccharomycotina</taxon>
        <taxon>Dipodascomycetes</taxon>
        <taxon>Dipodascales</taxon>
        <taxon>Dipodascales incertae sedis</taxon>
        <taxon>Yarrowia</taxon>
    </lineage>
</organism>
<dbReference type="Proteomes" id="UP000182444">
    <property type="component" value="Chromosome 1D"/>
</dbReference>
<proteinExistence type="predicted"/>
<evidence type="ECO:0000256" key="2">
    <source>
        <dbReference type="SAM" id="MobiDB-lite"/>
    </source>
</evidence>
<dbReference type="Proteomes" id="UP000256601">
    <property type="component" value="Unassembled WGS sequence"/>
</dbReference>
<dbReference type="PANTHER" id="PTHR13947">
    <property type="entry name" value="GNAT FAMILY N-ACETYLTRANSFERASE"/>
    <property type="match status" value="1"/>
</dbReference>
<dbReference type="VEuPathDB" id="FungiDB:YALI0_D07964g"/>
<evidence type="ECO:0000256" key="3">
    <source>
        <dbReference type="SAM" id="Phobius"/>
    </source>
</evidence>
<dbReference type="SUPFAM" id="SSF55729">
    <property type="entry name" value="Acyl-CoA N-acyltransferases (Nat)"/>
    <property type="match status" value="1"/>
</dbReference>
<evidence type="ECO:0000313" key="6">
    <source>
        <dbReference type="Proteomes" id="UP000182444"/>
    </source>
</evidence>
<feature type="transmembrane region" description="Helical" evidence="3">
    <location>
        <begin position="109"/>
        <end position="127"/>
    </location>
</feature>
<evidence type="ECO:0000313" key="5">
    <source>
        <dbReference type="EMBL" id="RDW25791.1"/>
    </source>
</evidence>
<sequence length="300" mass="33717">MSTALKKSEIRNRKDDAKAINVKDVPVSPEGAVQEEPRHPRREASGTFEEISVTSTSENIVSCFKLVTDALAQRRNRANRRVIFHYYTLGALLSLYVLVRVFNDPVEDFGKFLVFMCAVTIATLSLASRTTDKLIRDAESSVVADVLVPQSDTKAYLFNGTVVGVCLLAVSDEIDKENENNYYKFPIEDQAVYITAWTVMRKYRRTGLGMDLLFWAVNTARDVTSKKVKPNANRIIIETISAENEAENLLMAAGFELNNSRKIEGWMGKCGMEYRQWILHMDAIGAIMEEKVEEASAPTI</sequence>
<feature type="compositionally biased region" description="Basic and acidic residues" evidence="2">
    <location>
        <begin position="35"/>
        <end position="44"/>
    </location>
</feature>
<dbReference type="VEuPathDB" id="FungiDB:YALI1_D10226g"/>
<dbReference type="EMBL" id="CP017556">
    <property type="protein sequence ID" value="AOW03758.1"/>
    <property type="molecule type" value="Genomic_DNA"/>
</dbReference>
<evidence type="ECO:0008006" key="8">
    <source>
        <dbReference type="Google" id="ProtNLM"/>
    </source>
</evidence>
<dbReference type="OrthoDB" id="5343688at2759"/>
<dbReference type="Gene3D" id="3.40.630.30">
    <property type="match status" value="1"/>
</dbReference>
<dbReference type="GeneID" id="2910949"/>
<keyword evidence="1" id="KW-0808">Transferase</keyword>
<dbReference type="InterPro" id="IPR050769">
    <property type="entry name" value="NAT_camello-type"/>
</dbReference>
<dbReference type="KEGG" id="yli:2910949"/>
<reference evidence="5 7" key="2">
    <citation type="submission" date="2018-07" db="EMBL/GenBank/DDBJ databases">
        <title>Draft Genome Assemblies for Five Robust Yarrowia lipolytica Strains Exhibiting High Lipid Production and Pentose Sugar Utilization and Sugar Alcohol Secretion from Undetoxified Lignocellulosic Biomass Hydrolysates.</title>
        <authorList>
            <consortium name="DOE Joint Genome Institute"/>
            <person name="Walker C."/>
            <person name="Ryu S."/>
            <person name="Na H."/>
            <person name="Zane M."/>
            <person name="LaButti K."/>
            <person name="Lipzen A."/>
            <person name="Haridas S."/>
            <person name="Barry K."/>
            <person name="Grigoriev I.V."/>
            <person name="Quarterman J."/>
            <person name="Slininger P."/>
            <person name="Dien B."/>
            <person name="Trinh C.T."/>
        </authorList>
    </citation>
    <scope>NUCLEOTIDE SEQUENCE [LARGE SCALE GENOMIC DNA]</scope>
    <source>
        <strain evidence="5 7">YB392</strain>
    </source>
</reference>
<keyword evidence="3" id="KW-0812">Transmembrane</keyword>
<evidence type="ECO:0000313" key="7">
    <source>
        <dbReference type="Proteomes" id="UP000256601"/>
    </source>
</evidence>
<dbReference type="InterPro" id="IPR016181">
    <property type="entry name" value="Acyl_CoA_acyltransferase"/>
</dbReference>
<keyword evidence="3" id="KW-1133">Transmembrane helix</keyword>
<gene>
    <name evidence="5" type="ORF">B0I71DRAFT_131936</name>
    <name evidence="4" type="ORF">YALI1_D10226g</name>
</gene>
<dbReference type="AlphaFoldDB" id="A0A1H6QCR3"/>
<name>A0A1H6QCR3_YARLL</name>
<dbReference type="EMBL" id="KZ858993">
    <property type="protein sequence ID" value="RDW25791.1"/>
    <property type="molecule type" value="Genomic_DNA"/>
</dbReference>
<feature type="transmembrane region" description="Helical" evidence="3">
    <location>
        <begin position="83"/>
        <end position="103"/>
    </location>
</feature>
<keyword evidence="3" id="KW-0472">Membrane</keyword>
<accession>A0A1H6QCR3</accession>
<evidence type="ECO:0000313" key="4">
    <source>
        <dbReference type="EMBL" id="AOW03758.1"/>
    </source>
</evidence>
<dbReference type="RefSeq" id="XP_502556.1">
    <property type="nucleotide sequence ID" value="XM_502556.1"/>
</dbReference>
<feature type="region of interest" description="Disordered" evidence="2">
    <location>
        <begin position="22"/>
        <end position="45"/>
    </location>
</feature>
<dbReference type="PANTHER" id="PTHR13947:SF37">
    <property type="entry name" value="LD18367P"/>
    <property type="match status" value="1"/>
</dbReference>